<feature type="transmembrane region" description="Helical" evidence="6">
    <location>
        <begin position="376"/>
        <end position="394"/>
    </location>
</feature>
<evidence type="ECO:0000256" key="3">
    <source>
        <dbReference type="ARBA" id="ARBA00022915"/>
    </source>
</evidence>
<evidence type="ECO:0000256" key="1">
    <source>
        <dbReference type="ARBA" id="ARBA00022605"/>
    </source>
</evidence>
<evidence type="ECO:0000313" key="9">
    <source>
        <dbReference type="Proteomes" id="UP000028401"/>
    </source>
</evidence>
<comment type="cofactor">
    <cofactor evidence="5">
        <name>Mn(2+)</name>
        <dbReference type="ChEBI" id="CHEBI:29035"/>
    </cofactor>
    <text evidence="5">The Mn(2+) ion enhances activity.</text>
</comment>
<dbReference type="Proteomes" id="UP000028401">
    <property type="component" value="Unassembled WGS sequence"/>
</dbReference>
<dbReference type="Pfam" id="PF01546">
    <property type="entry name" value="Peptidase_M20"/>
    <property type="match status" value="1"/>
</dbReference>
<protein>
    <submittedName>
        <fullName evidence="8">Aminoacylase</fullName>
    </submittedName>
</protein>
<keyword evidence="1" id="KW-0028">Amino-acid biosynthesis</keyword>
<evidence type="ECO:0000313" key="8">
    <source>
        <dbReference type="EMBL" id="KEY61386.1"/>
    </source>
</evidence>
<dbReference type="GO" id="GO:0019877">
    <property type="term" value="P:diaminopimelate biosynthetic process"/>
    <property type="evidence" value="ECO:0007669"/>
    <property type="project" value="UniProtKB-KW"/>
</dbReference>
<dbReference type="Gene3D" id="3.40.630.10">
    <property type="entry name" value="Zn peptidases"/>
    <property type="match status" value="1"/>
</dbReference>
<evidence type="ECO:0000256" key="6">
    <source>
        <dbReference type="SAM" id="Phobius"/>
    </source>
</evidence>
<keyword evidence="4" id="KW-0457">Lysine biosynthesis</keyword>
<dbReference type="InterPro" id="IPR002933">
    <property type="entry name" value="Peptidase_M20"/>
</dbReference>
<reference evidence="8 9" key="1">
    <citation type="submission" date="2014-06" db="EMBL/GenBank/DDBJ databases">
        <title>Draft genome sequence of the putrescine producing strain Lactococcus lactis subsp cremoris GE214.</title>
        <authorList>
            <person name="Ladero V."/>
            <person name="Linares D.M."/>
            <person name="del Rio B."/>
            <person name="Mayo B."/>
            <person name="Martin M.C."/>
            <person name="Fernandez M."/>
            <person name="Alvarez M.A."/>
        </authorList>
    </citation>
    <scope>NUCLEOTIDE SEQUENCE [LARGE SCALE GENOMIC DNA]</scope>
    <source>
        <strain evidence="8 9">GE214</strain>
    </source>
</reference>
<evidence type="ECO:0000256" key="5">
    <source>
        <dbReference type="PIRSR" id="PIRSR005962-1"/>
    </source>
</evidence>
<dbReference type="InterPro" id="IPR036264">
    <property type="entry name" value="Bact_exopeptidase_dim_dom"/>
</dbReference>
<organism evidence="8 9">
    <name type="scientific">Lactococcus cremoris subsp. cremoris GE214</name>
    <dbReference type="NCBI Taxonomy" id="1415168"/>
    <lineage>
        <taxon>Bacteria</taxon>
        <taxon>Bacillati</taxon>
        <taxon>Bacillota</taxon>
        <taxon>Bacilli</taxon>
        <taxon>Lactobacillales</taxon>
        <taxon>Streptococcaceae</taxon>
        <taxon>Lactococcus</taxon>
        <taxon>Lactococcus cremoris subsp. cremoris</taxon>
    </lineage>
</organism>
<sequence length="398" mass="44050">MKLLNNLLTSLTQYENEMIQIRRHLHQYPEISFQEKETFKYIMGFYKELDCEPKLIGKGFGIIVDIEGGKSGKTLALRADFDALAIFEDNDLSFKSVNPGVMHACGHDAHTAYLMVLARELVKIKQELPGRVRIVHQPAEEVSPGGAKGMIKAGALDGVDNMIGVHVMTTIKTGVIAYHNKETQTGRSNFTITIKGNGGHASMPQLSNDAIVAASYFVTELQTVISRRIDPFDIGTVTIGSFDGAGSFNAIQDKVVLKGDVRMMKETTRKVIRDQVKQIAKGVGVTFGVEVIVDYDDNYPVLFNSENLTHFVVDSLKDQNISEVNNIVDLGPQNPSEDFSYYGQVVPSTFFYIGAQPEDGGNYPHHSPLFKMNEKSILIAAKAVATVTINYLFFNKKM</sequence>
<keyword evidence="2" id="KW-0378">Hydrolase</keyword>
<dbReference type="PANTHER" id="PTHR11014">
    <property type="entry name" value="PEPTIDASE M20 FAMILY MEMBER"/>
    <property type="match status" value="1"/>
</dbReference>
<dbReference type="SUPFAM" id="SSF55031">
    <property type="entry name" value="Bacterial exopeptidase dimerisation domain"/>
    <property type="match status" value="1"/>
</dbReference>
<keyword evidence="6" id="KW-0812">Transmembrane</keyword>
<evidence type="ECO:0000259" key="7">
    <source>
        <dbReference type="Pfam" id="PF07687"/>
    </source>
</evidence>
<proteinExistence type="predicted"/>
<dbReference type="GO" id="GO:0046872">
    <property type="term" value="F:metal ion binding"/>
    <property type="evidence" value="ECO:0007669"/>
    <property type="project" value="UniProtKB-KW"/>
</dbReference>
<accession>A0A084A7V7</accession>
<feature type="binding site" evidence="5">
    <location>
        <position position="107"/>
    </location>
    <ligand>
        <name>Mn(2+)</name>
        <dbReference type="ChEBI" id="CHEBI:29035"/>
        <label>2</label>
    </ligand>
</feature>
<name>A0A084A7V7_LACLC</name>
<dbReference type="FunFam" id="3.30.70.360:FF:000001">
    <property type="entry name" value="N-acetyldiaminopimelate deacetylase"/>
    <property type="match status" value="1"/>
</dbReference>
<feature type="domain" description="Peptidase M20 dimerisation" evidence="7">
    <location>
        <begin position="185"/>
        <end position="281"/>
    </location>
</feature>
<evidence type="ECO:0000256" key="4">
    <source>
        <dbReference type="ARBA" id="ARBA00023154"/>
    </source>
</evidence>
<dbReference type="NCBIfam" id="TIGR01891">
    <property type="entry name" value="amidohydrolases"/>
    <property type="match status" value="1"/>
</dbReference>
<dbReference type="Pfam" id="PF07687">
    <property type="entry name" value="M20_dimer"/>
    <property type="match status" value="1"/>
</dbReference>
<dbReference type="CDD" id="cd08021">
    <property type="entry name" value="M20_Acy1_YhaA-like"/>
    <property type="match status" value="1"/>
</dbReference>
<evidence type="ECO:0000256" key="2">
    <source>
        <dbReference type="ARBA" id="ARBA00022801"/>
    </source>
</evidence>
<keyword evidence="6" id="KW-1133">Transmembrane helix</keyword>
<feature type="binding site" evidence="5">
    <location>
        <position position="105"/>
    </location>
    <ligand>
        <name>Mn(2+)</name>
        <dbReference type="ChEBI" id="CHEBI:29035"/>
        <label>2</label>
    </ligand>
</feature>
<keyword evidence="3" id="KW-0220">Diaminopimelate biosynthesis</keyword>
<dbReference type="PATRIC" id="fig|1415168.3.peg.2547"/>
<keyword evidence="5" id="KW-0464">Manganese</keyword>
<dbReference type="AlphaFoldDB" id="A0A084A7V7"/>
<dbReference type="SUPFAM" id="SSF53187">
    <property type="entry name" value="Zn-dependent exopeptidases"/>
    <property type="match status" value="1"/>
</dbReference>
<feature type="binding site" evidence="5">
    <location>
        <position position="166"/>
    </location>
    <ligand>
        <name>Mn(2+)</name>
        <dbReference type="ChEBI" id="CHEBI:29035"/>
        <label>2</label>
    </ligand>
</feature>
<dbReference type="InterPro" id="IPR011650">
    <property type="entry name" value="Peptidase_M20_dimer"/>
</dbReference>
<comment type="caution">
    <text evidence="8">The sequence shown here is derived from an EMBL/GenBank/DDBJ whole genome shotgun (WGS) entry which is preliminary data.</text>
</comment>
<feature type="binding site" evidence="5">
    <location>
        <position position="141"/>
    </location>
    <ligand>
        <name>Mn(2+)</name>
        <dbReference type="ChEBI" id="CHEBI:29035"/>
        <label>2</label>
    </ligand>
</feature>
<dbReference type="GO" id="GO:0009085">
    <property type="term" value="P:lysine biosynthetic process"/>
    <property type="evidence" value="ECO:0007669"/>
    <property type="project" value="UniProtKB-KW"/>
</dbReference>
<feature type="binding site" evidence="5">
    <location>
        <position position="366"/>
    </location>
    <ligand>
        <name>Mn(2+)</name>
        <dbReference type="ChEBI" id="CHEBI:29035"/>
        <label>2</label>
    </ligand>
</feature>
<dbReference type="PANTHER" id="PTHR11014:SF63">
    <property type="entry name" value="METALLOPEPTIDASE, PUTATIVE (AFU_ORTHOLOGUE AFUA_6G09600)-RELATED"/>
    <property type="match status" value="1"/>
</dbReference>
<dbReference type="GeneID" id="303196065"/>
<dbReference type="GO" id="GO:0050118">
    <property type="term" value="F:N-acetyldiaminopimelate deacetylase activity"/>
    <property type="evidence" value="ECO:0007669"/>
    <property type="project" value="UniProtKB-ARBA"/>
</dbReference>
<keyword evidence="5" id="KW-0479">Metal-binding</keyword>
<dbReference type="Gene3D" id="3.30.70.360">
    <property type="match status" value="1"/>
</dbReference>
<dbReference type="InterPro" id="IPR017439">
    <property type="entry name" value="Amidohydrolase"/>
</dbReference>
<dbReference type="RefSeq" id="WP_042748924.1">
    <property type="nucleotide sequence ID" value="NZ_AZSI01000173.1"/>
</dbReference>
<dbReference type="PIRSF" id="PIRSF005962">
    <property type="entry name" value="Pept_M20D_amidohydro"/>
    <property type="match status" value="1"/>
</dbReference>
<keyword evidence="6" id="KW-0472">Membrane</keyword>
<gene>
    <name evidence="8" type="ORF">U725_02485</name>
</gene>
<dbReference type="EMBL" id="AZSI01000173">
    <property type="protein sequence ID" value="KEY61386.1"/>
    <property type="molecule type" value="Genomic_DNA"/>
</dbReference>